<keyword evidence="7 9" id="KW-0472">Membrane</keyword>
<accession>A0A9X3MQ12</accession>
<name>A0A9X3MQ12_9ACTN</name>
<evidence type="ECO:0000256" key="8">
    <source>
        <dbReference type="ARBA" id="ARBA00037998"/>
    </source>
</evidence>
<organism evidence="10 11">
    <name type="scientific">Solirubrobacter ginsenosidimutans</name>
    <dbReference type="NCBI Taxonomy" id="490573"/>
    <lineage>
        <taxon>Bacteria</taxon>
        <taxon>Bacillati</taxon>
        <taxon>Actinomycetota</taxon>
        <taxon>Thermoleophilia</taxon>
        <taxon>Solirubrobacterales</taxon>
        <taxon>Solirubrobacteraceae</taxon>
        <taxon>Solirubrobacter</taxon>
    </lineage>
</organism>
<evidence type="ECO:0000256" key="3">
    <source>
        <dbReference type="ARBA" id="ARBA00022475"/>
    </source>
</evidence>
<evidence type="ECO:0000313" key="10">
    <source>
        <dbReference type="EMBL" id="MDA0160314.1"/>
    </source>
</evidence>
<keyword evidence="5" id="KW-0029">Amino-acid transport</keyword>
<dbReference type="GO" id="GO:0006865">
    <property type="term" value="P:amino acid transport"/>
    <property type="evidence" value="ECO:0007669"/>
    <property type="project" value="UniProtKB-KW"/>
</dbReference>
<evidence type="ECO:0000256" key="9">
    <source>
        <dbReference type="SAM" id="Phobius"/>
    </source>
</evidence>
<sequence>MSYFLQQLVNGIALGSVYALLALGVTLVWGVLNVLNFAHGQLVTWGAFGSGAALLNGIPVVPAILIGMLVAALLAVAMERIVLGPLQRRAPGDEFAPVVATIGIALLLQTLVKVITDSELRRFPAAGFPSGTIDVAGVGLPKLQLVVLATTLVVMVALGLWLTRTRLGRELRAVAYSREVAELLGINSRMVFAVAFAISGALAALAGTFVVAQTRLVSFSTGDALLTLTFAAVVVGGMGSVTGAVVGGLVLGIGQVLISAYTSSSFDDAFPYLLMALVLLIRPTGLFRQQAVARA</sequence>
<keyword evidence="3" id="KW-1003">Cell membrane</keyword>
<dbReference type="GO" id="GO:0005886">
    <property type="term" value="C:plasma membrane"/>
    <property type="evidence" value="ECO:0007669"/>
    <property type="project" value="UniProtKB-SubCell"/>
</dbReference>
<comment type="similarity">
    <text evidence="8">Belongs to the binding-protein-dependent transport system permease family. LivHM subfamily.</text>
</comment>
<feature type="transmembrane region" description="Helical" evidence="9">
    <location>
        <begin position="12"/>
        <end position="32"/>
    </location>
</feature>
<evidence type="ECO:0000256" key="4">
    <source>
        <dbReference type="ARBA" id="ARBA00022692"/>
    </source>
</evidence>
<comment type="subcellular location">
    <subcellularLocation>
        <location evidence="1">Cell membrane</location>
        <topology evidence="1">Multi-pass membrane protein</topology>
    </subcellularLocation>
</comment>
<dbReference type="Proteomes" id="UP001149140">
    <property type="component" value="Unassembled WGS sequence"/>
</dbReference>
<dbReference type="CDD" id="cd06582">
    <property type="entry name" value="TM_PBP1_LivH_like"/>
    <property type="match status" value="1"/>
</dbReference>
<keyword evidence="11" id="KW-1185">Reference proteome</keyword>
<evidence type="ECO:0000256" key="1">
    <source>
        <dbReference type="ARBA" id="ARBA00004651"/>
    </source>
</evidence>
<dbReference type="InterPro" id="IPR001851">
    <property type="entry name" value="ABC_transp_permease"/>
</dbReference>
<dbReference type="PANTHER" id="PTHR11795">
    <property type="entry name" value="BRANCHED-CHAIN AMINO ACID TRANSPORT SYSTEM PERMEASE PROTEIN LIVH"/>
    <property type="match status" value="1"/>
</dbReference>
<dbReference type="RefSeq" id="WP_270039094.1">
    <property type="nucleotide sequence ID" value="NZ_JAPDOD010000005.1"/>
</dbReference>
<dbReference type="PANTHER" id="PTHR11795:SF452">
    <property type="entry name" value="ABC TRANSPORTER PERMEASE PROTEIN"/>
    <property type="match status" value="1"/>
</dbReference>
<gene>
    <name evidence="10" type="ORF">OM076_08565</name>
</gene>
<keyword evidence="4 9" id="KW-0812">Transmembrane</keyword>
<evidence type="ECO:0000256" key="7">
    <source>
        <dbReference type="ARBA" id="ARBA00023136"/>
    </source>
</evidence>
<dbReference type="EMBL" id="JAPDOD010000005">
    <property type="protein sequence ID" value="MDA0160314.1"/>
    <property type="molecule type" value="Genomic_DNA"/>
</dbReference>
<keyword evidence="2" id="KW-0813">Transport</keyword>
<feature type="transmembrane region" description="Helical" evidence="9">
    <location>
        <begin position="95"/>
        <end position="115"/>
    </location>
</feature>
<dbReference type="Pfam" id="PF02653">
    <property type="entry name" value="BPD_transp_2"/>
    <property type="match status" value="1"/>
</dbReference>
<feature type="transmembrane region" description="Helical" evidence="9">
    <location>
        <begin position="191"/>
        <end position="212"/>
    </location>
</feature>
<comment type="caution">
    <text evidence="10">The sequence shown here is derived from an EMBL/GenBank/DDBJ whole genome shotgun (WGS) entry which is preliminary data.</text>
</comment>
<feature type="transmembrane region" description="Helical" evidence="9">
    <location>
        <begin position="143"/>
        <end position="162"/>
    </location>
</feature>
<dbReference type="InterPro" id="IPR052157">
    <property type="entry name" value="BCAA_transport_permease"/>
</dbReference>
<protein>
    <submittedName>
        <fullName evidence="10">Branched-chain amino acid ABC transporter permease</fullName>
    </submittedName>
</protein>
<feature type="transmembrane region" description="Helical" evidence="9">
    <location>
        <begin position="52"/>
        <end position="74"/>
    </location>
</feature>
<evidence type="ECO:0000313" key="11">
    <source>
        <dbReference type="Proteomes" id="UP001149140"/>
    </source>
</evidence>
<feature type="transmembrane region" description="Helical" evidence="9">
    <location>
        <begin position="224"/>
        <end position="257"/>
    </location>
</feature>
<dbReference type="GO" id="GO:0022857">
    <property type="term" value="F:transmembrane transporter activity"/>
    <property type="evidence" value="ECO:0007669"/>
    <property type="project" value="InterPro"/>
</dbReference>
<dbReference type="AlphaFoldDB" id="A0A9X3MQ12"/>
<reference evidence="10" key="1">
    <citation type="submission" date="2022-10" db="EMBL/GenBank/DDBJ databases">
        <title>The WGS of Solirubrobacter ginsenosidimutans DSM 21036.</title>
        <authorList>
            <person name="Jiang Z."/>
        </authorList>
    </citation>
    <scope>NUCLEOTIDE SEQUENCE</scope>
    <source>
        <strain evidence="10">DSM 21036</strain>
    </source>
</reference>
<evidence type="ECO:0000256" key="2">
    <source>
        <dbReference type="ARBA" id="ARBA00022448"/>
    </source>
</evidence>
<evidence type="ECO:0000256" key="5">
    <source>
        <dbReference type="ARBA" id="ARBA00022970"/>
    </source>
</evidence>
<evidence type="ECO:0000256" key="6">
    <source>
        <dbReference type="ARBA" id="ARBA00022989"/>
    </source>
</evidence>
<keyword evidence="6 9" id="KW-1133">Transmembrane helix</keyword>
<proteinExistence type="inferred from homology"/>